<evidence type="ECO:0000313" key="2">
    <source>
        <dbReference type="EMBL" id="AZU63009.1"/>
    </source>
</evidence>
<dbReference type="RefSeq" id="WP_127487815.1">
    <property type="nucleotide sequence ID" value="NZ_CP022572.1"/>
</dbReference>
<evidence type="ECO:0000256" key="1">
    <source>
        <dbReference type="SAM" id="Phobius"/>
    </source>
</evidence>
<keyword evidence="3" id="KW-1185">Reference proteome</keyword>
<dbReference type="AlphaFoldDB" id="A0A3T0I0Z1"/>
<feature type="transmembrane region" description="Helical" evidence="1">
    <location>
        <begin position="41"/>
        <end position="61"/>
    </location>
</feature>
<dbReference type="Proteomes" id="UP000282892">
    <property type="component" value="Chromosome"/>
</dbReference>
<reference evidence="2 3" key="1">
    <citation type="submission" date="2017-07" db="EMBL/GenBank/DDBJ databases">
        <title>The complete genome sequence of Bacillus mesonae strain H20-5, an efficient strain improving plant abiotic stress resistance.</title>
        <authorList>
            <person name="Kim S.Y."/>
            <person name="Song H."/>
            <person name="Sang M.K."/>
            <person name="Weon H.-Y."/>
            <person name="Song J."/>
        </authorList>
    </citation>
    <scope>NUCLEOTIDE SEQUENCE [LARGE SCALE GENOMIC DNA]</scope>
    <source>
        <strain evidence="2 3">H20-5</strain>
    </source>
</reference>
<dbReference type="STRING" id="1193713.GCA_001636315_00453"/>
<proteinExistence type="predicted"/>
<dbReference type="OrthoDB" id="2924197at2"/>
<sequence length="263" mass="30625">MKINDYYQDAANLSLNGSLAALLPIILMTAANLSYLHNEAVFVLTVPFFLYSFICFQLYLFRKRQSITINRNLSSLKPVNGDQSLFSARHLLVLFHNAQSPQVLLYFPDGQLAGSIKRYRLKGLRKLKFSMLYVLYNSKNEAIACFGVKRKREITIEVYDKKRNCLGFLKKTRLNWLKSREELYDTKGTLIGFVEGSGTFMDEKIIDQYNQQVSRLRRGWMPVEWSPLFPEPNTPVLSFDANLSEQEKLLRMSFLINEFFIER</sequence>
<name>A0A3T0I0Z1_9BACI</name>
<accession>A0A3T0I0Z1</accession>
<keyword evidence="1" id="KW-0812">Transmembrane</keyword>
<feature type="transmembrane region" description="Helical" evidence="1">
    <location>
        <begin position="12"/>
        <end position="35"/>
    </location>
</feature>
<organism evidence="2 3">
    <name type="scientific">Neobacillus mesonae</name>
    <dbReference type="NCBI Taxonomy" id="1193713"/>
    <lineage>
        <taxon>Bacteria</taxon>
        <taxon>Bacillati</taxon>
        <taxon>Bacillota</taxon>
        <taxon>Bacilli</taxon>
        <taxon>Bacillales</taxon>
        <taxon>Bacillaceae</taxon>
        <taxon>Neobacillus</taxon>
    </lineage>
</organism>
<gene>
    <name evidence="2" type="ORF">CHR53_18095</name>
</gene>
<keyword evidence="1" id="KW-0472">Membrane</keyword>
<protein>
    <submittedName>
        <fullName evidence="2">Uncharacterized protein</fullName>
    </submittedName>
</protein>
<dbReference type="EMBL" id="CP022572">
    <property type="protein sequence ID" value="AZU63009.1"/>
    <property type="molecule type" value="Genomic_DNA"/>
</dbReference>
<keyword evidence="1" id="KW-1133">Transmembrane helix</keyword>
<dbReference type="KEGG" id="nmk:CHR53_18095"/>
<evidence type="ECO:0000313" key="3">
    <source>
        <dbReference type="Proteomes" id="UP000282892"/>
    </source>
</evidence>